<evidence type="ECO:0000313" key="2">
    <source>
        <dbReference type="EMBL" id="CAJ2513889.1"/>
    </source>
</evidence>
<keyword evidence="3" id="KW-1185">Reference proteome</keyword>
<comment type="caution">
    <text evidence="2">The sequence shown here is derived from an EMBL/GenBank/DDBJ whole genome shotgun (WGS) entry which is preliminary data.</text>
</comment>
<feature type="compositionally biased region" description="Basic and acidic residues" evidence="1">
    <location>
        <begin position="68"/>
        <end position="93"/>
    </location>
</feature>
<feature type="region of interest" description="Disordered" evidence="1">
    <location>
        <begin position="52"/>
        <end position="145"/>
    </location>
</feature>
<proteinExistence type="predicted"/>
<dbReference type="Proteomes" id="UP001295740">
    <property type="component" value="Unassembled WGS sequence"/>
</dbReference>
<feature type="compositionally biased region" description="Acidic residues" evidence="1">
    <location>
        <begin position="256"/>
        <end position="275"/>
    </location>
</feature>
<dbReference type="EMBL" id="CAUWAG010000020">
    <property type="protein sequence ID" value="CAJ2513889.1"/>
    <property type="molecule type" value="Genomic_DNA"/>
</dbReference>
<gene>
    <name evidence="2" type="ORF">KHLLAP_LOCUS14357</name>
</gene>
<reference evidence="2" key="1">
    <citation type="submission" date="2023-10" db="EMBL/GenBank/DDBJ databases">
        <authorList>
            <person name="Hackl T."/>
        </authorList>
    </citation>
    <scope>NUCLEOTIDE SEQUENCE</scope>
</reference>
<feature type="region of interest" description="Disordered" evidence="1">
    <location>
        <begin position="191"/>
        <end position="227"/>
    </location>
</feature>
<name>A0AAI8W019_9PEZI</name>
<organism evidence="2 3">
    <name type="scientific">Anthostomella pinea</name>
    <dbReference type="NCBI Taxonomy" id="933095"/>
    <lineage>
        <taxon>Eukaryota</taxon>
        <taxon>Fungi</taxon>
        <taxon>Dikarya</taxon>
        <taxon>Ascomycota</taxon>
        <taxon>Pezizomycotina</taxon>
        <taxon>Sordariomycetes</taxon>
        <taxon>Xylariomycetidae</taxon>
        <taxon>Xylariales</taxon>
        <taxon>Xylariaceae</taxon>
        <taxon>Anthostomella</taxon>
    </lineage>
</organism>
<evidence type="ECO:0000256" key="1">
    <source>
        <dbReference type="SAM" id="MobiDB-lite"/>
    </source>
</evidence>
<protein>
    <submittedName>
        <fullName evidence="2">Uu.00g020080.m01.CDS01</fullName>
    </submittedName>
</protein>
<feature type="region of interest" description="Disordered" evidence="1">
    <location>
        <begin position="250"/>
        <end position="389"/>
    </location>
</feature>
<evidence type="ECO:0000313" key="3">
    <source>
        <dbReference type="Proteomes" id="UP001295740"/>
    </source>
</evidence>
<dbReference type="AlphaFoldDB" id="A0AAI8W019"/>
<accession>A0AAI8W019</accession>
<sequence>MPTYLCHGFRWHRKSICYFIVIQNLEDGAPEWVVAPRSQQAILDAFAELFDFLPSQPPPPPQPNDSSYHSRDDSYENRGEEERRERNGGEDKKPKSRSAPRKRSISSLRRPKTSARDDTPPPPVPPLPPPPLLSPLPLPDDSNAFSADYSPVKLLEEFDPTDETSVSRPWAYVADHVIRVDTSVSIADEISRYENQTKTEQDRPMSGPSDESGRKLTGSGNKKAGWLEKLRDQLQRGELIRWYVVVCGDELRENPPPDEEDDEEEDIEEEQDEYEQSSTRSQERRRYRQSQSTQSTGPSVIENGFEFRLPEFAGLAERPPTVKLERRRARTLPAPLAMTPQEDIVPPPPQPAQDAGKLSGTDNFLRPKTPKSGGGLRRLFSRRSTEGSN</sequence>
<feature type="compositionally biased region" description="Basic residues" evidence="1">
    <location>
        <begin position="94"/>
        <end position="113"/>
    </location>
</feature>
<feature type="compositionally biased region" description="Pro residues" evidence="1">
    <location>
        <begin position="120"/>
        <end position="138"/>
    </location>
</feature>
<feature type="compositionally biased region" description="Basic and acidic residues" evidence="1">
    <location>
        <begin position="191"/>
        <end position="203"/>
    </location>
</feature>